<keyword evidence="5" id="KW-0460">Magnesium</keyword>
<dbReference type="PIRSF" id="PIRSF006641">
    <property type="entry name" value="CHP00092"/>
    <property type="match status" value="1"/>
</dbReference>
<comment type="caution">
    <text evidence="8">The sequence shown here is derived from an EMBL/GenBank/DDBJ whole genome shotgun (WGS) entry which is preliminary data.</text>
</comment>
<dbReference type="PANTHER" id="PTHR23305">
    <property type="entry name" value="OBG GTPASE FAMILY"/>
    <property type="match status" value="1"/>
</dbReference>
<reference evidence="8 9" key="1">
    <citation type="journal article" date="2016" name="Nat. Commun.">
        <title>Thousands of microbial genomes shed light on interconnected biogeochemical processes in an aquifer system.</title>
        <authorList>
            <person name="Anantharaman K."/>
            <person name="Brown C.T."/>
            <person name="Hug L.A."/>
            <person name="Sharon I."/>
            <person name="Castelle C.J."/>
            <person name="Probst A.J."/>
            <person name="Thomas B.C."/>
            <person name="Singh A."/>
            <person name="Wilkins M.J."/>
            <person name="Karaoz U."/>
            <person name="Brodie E.L."/>
            <person name="Williams K.H."/>
            <person name="Hubbard S.S."/>
            <person name="Banfield J.F."/>
        </authorList>
    </citation>
    <scope>NUCLEOTIDE SEQUENCE [LARGE SCALE GENOMIC DNA]</scope>
</reference>
<dbReference type="AlphaFoldDB" id="A0A1F5HCR7"/>
<evidence type="ECO:0000313" key="9">
    <source>
        <dbReference type="Proteomes" id="UP000176751"/>
    </source>
</evidence>
<keyword evidence="3" id="KW-0547">Nucleotide-binding</keyword>
<comment type="cofactor">
    <cofactor evidence="1">
        <name>Mg(2+)</name>
        <dbReference type="ChEBI" id="CHEBI:18420"/>
    </cofactor>
</comment>
<dbReference type="InterPro" id="IPR004095">
    <property type="entry name" value="TGS"/>
</dbReference>
<evidence type="ECO:0000259" key="6">
    <source>
        <dbReference type="PROSITE" id="PS51710"/>
    </source>
</evidence>
<dbReference type="InterPro" id="IPR006073">
    <property type="entry name" value="GTP-bd"/>
</dbReference>
<dbReference type="GO" id="GO:0016887">
    <property type="term" value="F:ATP hydrolysis activity"/>
    <property type="evidence" value="ECO:0007669"/>
    <property type="project" value="InterPro"/>
</dbReference>
<name>A0A1F5HCR7_9BACT</name>
<evidence type="ECO:0000256" key="1">
    <source>
        <dbReference type="ARBA" id="ARBA00001946"/>
    </source>
</evidence>
<dbReference type="PANTHER" id="PTHR23305:SF18">
    <property type="entry name" value="OBG-TYPE G DOMAIN-CONTAINING PROTEIN"/>
    <property type="match status" value="1"/>
</dbReference>
<dbReference type="Pfam" id="PF01926">
    <property type="entry name" value="MMR_HSR1"/>
    <property type="match status" value="1"/>
</dbReference>
<dbReference type="InterPro" id="IPR013029">
    <property type="entry name" value="YchF_C"/>
</dbReference>
<protein>
    <submittedName>
        <fullName evidence="8">Redox-regulated ATPase YchF</fullName>
    </submittedName>
</protein>
<dbReference type="PROSITE" id="PS51880">
    <property type="entry name" value="TGS"/>
    <property type="match status" value="1"/>
</dbReference>
<dbReference type="InterPro" id="IPR012675">
    <property type="entry name" value="Beta-grasp_dom_sf"/>
</dbReference>
<dbReference type="GO" id="GO:0005524">
    <property type="term" value="F:ATP binding"/>
    <property type="evidence" value="ECO:0007669"/>
    <property type="project" value="UniProtKB-KW"/>
</dbReference>
<dbReference type="GO" id="GO:0005737">
    <property type="term" value="C:cytoplasm"/>
    <property type="evidence" value="ECO:0007669"/>
    <property type="project" value="TreeGrafter"/>
</dbReference>
<dbReference type="PROSITE" id="PS51710">
    <property type="entry name" value="G_OBG"/>
    <property type="match status" value="1"/>
</dbReference>
<evidence type="ECO:0000256" key="4">
    <source>
        <dbReference type="ARBA" id="ARBA00022840"/>
    </source>
</evidence>
<dbReference type="InterPro" id="IPR023192">
    <property type="entry name" value="TGS-like_dom_sf"/>
</dbReference>
<organism evidence="8 9">
    <name type="scientific">Candidatus Curtissbacteria bacterium RIFOXYA1_FULL_41_14</name>
    <dbReference type="NCBI Taxonomy" id="1797737"/>
    <lineage>
        <taxon>Bacteria</taxon>
        <taxon>Candidatus Curtissiibacteriota</taxon>
    </lineage>
</organism>
<dbReference type="InterPro" id="IPR004396">
    <property type="entry name" value="ATPase_YchF/OLA1"/>
</dbReference>
<dbReference type="InterPro" id="IPR031167">
    <property type="entry name" value="G_OBG"/>
</dbReference>
<dbReference type="PRINTS" id="PR00326">
    <property type="entry name" value="GTP1OBG"/>
</dbReference>
<dbReference type="Proteomes" id="UP000176751">
    <property type="component" value="Unassembled WGS sequence"/>
</dbReference>
<dbReference type="NCBIfam" id="TIGR00092">
    <property type="entry name" value="redox-regulated ATPase YchF"/>
    <property type="match status" value="1"/>
</dbReference>
<gene>
    <name evidence="8" type="ORF">A2196_04895</name>
</gene>
<dbReference type="Gene3D" id="3.10.20.30">
    <property type="match status" value="1"/>
</dbReference>
<feature type="domain" description="TGS" evidence="7">
    <location>
        <begin position="274"/>
        <end position="357"/>
    </location>
</feature>
<feature type="domain" description="OBG-type G" evidence="6">
    <location>
        <begin position="3"/>
        <end position="274"/>
    </location>
</feature>
<dbReference type="STRING" id="1797737.A2196_04895"/>
<dbReference type="GO" id="GO:0046872">
    <property type="term" value="F:metal ion binding"/>
    <property type="evidence" value="ECO:0007669"/>
    <property type="project" value="UniProtKB-KW"/>
</dbReference>
<dbReference type="Gene3D" id="3.40.50.300">
    <property type="entry name" value="P-loop containing nucleotide triphosphate hydrolases"/>
    <property type="match status" value="1"/>
</dbReference>
<dbReference type="Gene3D" id="1.10.150.300">
    <property type="entry name" value="TGS-like domain"/>
    <property type="match status" value="1"/>
</dbReference>
<evidence type="ECO:0000256" key="2">
    <source>
        <dbReference type="ARBA" id="ARBA00022723"/>
    </source>
</evidence>
<dbReference type="SUPFAM" id="SSF52540">
    <property type="entry name" value="P-loop containing nucleoside triphosphate hydrolases"/>
    <property type="match status" value="1"/>
</dbReference>
<dbReference type="Pfam" id="PF06071">
    <property type="entry name" value="YchF-GTPase_C"/>
    <property type="match status" value="1"/>
</dbReference>
<dbReference type="InterPro" id="IPR027417">
    <property type="entry name" value="P-loop_NTPase"/>
</dbReference>
<evidence type="ECO:0000256" key="5">
    <source>
        <dbReference type="ARBA" id="ARBA00022842"/>
    </source>
</evidence>
<keyword evidence="2" id="KW-0479">Metal-binding</keyword>
<dbReference type="SUPFAM" id="SSF81271">
    <property type="entry name" value="TGS-like"/>
    <property type="match status" value="1"/>
</dbReference>
<evidence type="ECO:0000313" key="8">
    <source>
        <dbReference type="EMBL" id="OGE01918.1"/>
    </source>
</evidence>
<proteinExistence type="predicted"/>
<dbReference type="FunFam" id="3.10.20.30:FF:000001">
    <property type="entry name" value="Ribosome-binding ATPase YchF"/>
    <property type="match status" value="1"/>
</dbReference>
<dbReference type="InterPro" id="IPR012676">
    <property type="entry name" value="TGS-like"/>
</dbReference>
<evidence type="ECO:0000259" key="7">
    <source>
        <dbReference type="PROSITE" id="PS51880"/>
    </source>
</evidence>
<accession>A0A1F5HCR7</accession>
<dbReference type="EMBL" id="MFCA01000022">
    <property type="protein sequence ID" value="OGE01918.1"/>
    <property type="molecule type" value="Genomic_DNA"/>
</dbReference>
<dbReference type="GO" id="GO:0005525">
    <property type="term" value="F:GTP binding"/>
    <property type="evidence" value="ECO:0007669"/>
    <property type="project" value="InterPro"/>
</dbReference>
<sequence length="359" mass="39268">MNLSVGIVGLPNAGKSTLFNALRSAQGKLSGLATVANYPFTTIEPNVGIVEVPDKRLKKLKEVVEKSEGLNPNFKVIPAIVKFVDIAGLVKGAHKGEGLGNQFLSHIREVDAIVFLLRDFENPDVVRTGENPDADLAVLKSELLLKDLETIERQQETRNKKQETSNKFKSALEKLQEGIAKGVMAKDIQLDQQEQQEAKSLSLLTSKEFLIVVNSNEGDLNKEPPINGSIRISAKLESELADLSREEQEEYLKELGVSEPGLNRLIKIAYETLGLCTFFTAGPKEVRAWTVRCGSLAPAAAGVIHSDFERGFIAADVISWEELVKIGGWQKAKAGGLIKTVGKSEEIKDGMVVEFKFSV</sequence>
<evidence type="ECO:0000256" key="3">
    <source>
        <dbReference type="ARBA" id="ARBA00022741"/>
    </source>
</evidence>
<keyword evidence="4" id="KW-0067">ATP-binding</keyword>